<sequence length="46" mass="5620">MTTLLYFAGHTIWYINTDNIVALMDKFTHPLFYFMQQAARNYTWRD</sequence>
<dbReference type="AlphaFoldDB" id="A0A3P3XPK2"/>
<proteinExistence type="predicted"/>
<reference evidence="1" key="1">
    <citation type="submission" date="2017-02" db="EMBL/GenBank/DDBJ databases">
        <authorList>
            <person name="Regsiter A."/>
            <person name="William W."/>
        </authorList>
    </citation>
    <scope>NUCLEOTIDE SEQUENCE</scope>
    <source>
        <strain evidence="1">BdmA 4</strain>
    </source>
</reference>
<name>A0A3P3XPK2_9SPIR</name>
<protein>
    <submittedName>
        <fullName evidence="1">Uncharacterized protein</fullName>
    </submittedName>
</protein>
<organism evidence="1">
    <name type="scientific">uncultured spirochete</name>
    <dbReference type="NCBI Taxonomy" id="156406"/>
    <lineage>
        <taxon>Bacteria</taxon>
        <taxon>Pseudomonadati</taxon>
        <taxon>Spirochaetota</taxon>
        <taxon>Spirochaetia</taxon>
        <taxon>Spirochaetales</taxon>
        <taxon>environmental samples</taxon>
    </lineage>
</organism>
<dbReference type="EMBL" id="FWDO01000004">
    <property type="protein sequence ID" value="SLM18208.1"/>
    <property type="molecule type" value="Genomic_DNA"/>
</dbReference>
<evidence type="ECO:0000313" key="1">
    <source>
        <dbReference type="EMBL" id="SLM18208.1"/>
    </source>
</evidence>
<gene>
    <name evidence="1" type="ORF">SPIRO4BDMA_40780</name>
</gene>
<accession>A0A3P3XPK2</accession>